<keyword evidence="3" id="KW-1185">Reference proteome</keyword>
<proteinExistence type="predicted"/>
<protein>
    <submittedName>
        <fullName evidence="2">Uncharacterized protein</fullName>
    </submittedName>
</protein>
<keyword evidence="1" id="KW-1133">Transmembrane helix</keyword>
<dbReference type="EMBL" id="ML178861">
    <property type="protein sequence ID" value="TFK96412.1"/>
    <property type="molecule type" value="Genomic_DNA"/>
</dbReference>
<feature type="transmembrane region" description="Helical" evidence="1">
    <location>
        <begin position="87"/>
        <end position="105"/>
    </location>
</feature>
<accession>A0A5C3Q332</accession>
<dbReference type="STRING" id="1884261.A0A5C3Q332"/>
<evidence type="ECO:0000313" key="3">
    <source>
        <dbReference type="Proteomes" id="UP000305067"/>
    </source>
</evidence>
<keyword evidence="1" id="KW-0812">Transmembrane</keyword>
<sequence length="186" mass="20821">MRTTLGPVVIGCLLSVLLFGFTVMQLISYMQYSFEDPLYIKTIVSTSISQASGGETMHTAVVIHYLYRITVTNFSNPLAILQNEADFCMLILLPAVLNSTALYAYRISFLSRRWVFTILAWIGSVARVITAVIIGVYGIQEGTLDRFLDKYKYLTIVNLGISLAMEIFVTSCLCVFIKADISLFVR</sequence>
<dbReference type="AlphaFoldDB" id="A0A5C3Q332"/>
<gene>
    <name evidence="2" type="ORF">BDV98DRAFT_515814</name>
</gene>
<keyword evidence="1" id="KW-0472">Membrane</keyword>
<name>A0A5C3Q332_9AGAR</name>
<dbReference type="OrthoDB" id="2535105at2759"/>
<feature type="transmembrane region" description="Helical" evidence="1">
    <location>
        <begin position="7"/>
        <end position="27"/>
    </location>
</feature>
<feature type="transmembrane region" description="Helical" evidence="1">
    <location>
        <begin position="151"/>
        <end position="177"/>
    </location>
</feature>
<evidence type="ECO:0000313" key="2">
    <source>
        <dbReference type="EMBL" id="TFK96412.1"/>
    </source>
</evidence>
<organism evidence="2 3">
    <name type="scientific">Pterulicium gracile</name>
    <dbReference type="NCBI Taxonomy" id="1884261"/>
    <lineage>
        <taxon>Eukaryota</taxon>
        <taxon>Fungi</taxon>
        <taxon>Dikarya</taxon>
        <taxon>Basidiomycota</taxon>
        <taxon>Agaricomycotina</taxon>
        <taxon>Agaricomycetes</taxon>
        <taxon>Agaricomycetidae</taxon>
        <taxon>Agaricales</taxon>
        <taxon>Pleurotineae</taxon>
        <taxon>Pterulaceae</taxon>
        <taxon>Pterulicium</taxon>
    </lineage>
</organism>
<feature type="transmembrane region" description="Helical" evidence="1">
    <location>
        <begin position="114"/>
        <end position="139"/>
    </location>
</feature>
<evidence type="ECO:0000256" key="1">
    <source>
        <dbReference type="SAM" id="Phobius"/>
    </source>
</evidence>
<reference evidence="2 3" key="1">
    <citation type="journal article" date="2019" name="Nat. Ecol. Evol.">
        <title>Megaphylogeny resolves global patterns of mushroom evolution.</title>
        <authorList>
            <person name="Varga T."/>
            <person name="Krizsan K."/>
            <person name="Foldi C."/>
            <person name="Dima B."/>
            <person name="Sanchez-Garcia M."/>
            <person name="Sanchez-Ramirez S."/>
            <person name="Szollosi G.J."/>
            <person name="Szarkandi J.G."/>
            <person name="Papp V."/>
            <person name="Albert L."/>
            <person name="Andreopoulos W."/>
            <person name="Angelini C."/>
            <person name="Antonin V."/>
            <person name="Barry K.W."/>
            <person name="Bougher N.L."/>
            <person name="Buchanan P."/>
            <person name="Buyck B."/>
            <person name="Bense V."/>
            <person name="Catcheside P."/>
            <person name="Chovatia M."/>
            <person name="Cooper J."/>
            <person name="Damon W."/>
            <person name="Desjardin D."/>
            <person name="Finy P."/>
            <person name="Geml J."/>
            <person name="Haridas S."/>
            <person name="Hughes K."/>
            <person name="Justo A."/>
            <person name="Karasinski D."/>
            <person name="Kautmanova I."/>
            <person name="Kiss B."/>
            <person name="Kocsube S."/>
            <person name="Kotiranta H."/>
            <person name="LaButti K.M."/>
            <person name="Lechner B.E."/>
            <person name="Liimatainen K."/>
            <person name="Lipzen A."/>
            <person name="Lukacs Z."/>
            <person name="Mihaltcheva S."/>
            <person name="Morgado L.N."/>
            <person name="Niskanen T."/>
            <person name="Noordeloos M.E."/>
            <person name="Ohm R.A."/>
            <person name="Ortiz-Santana B."/>
            <person name="Ovrebo C."/>
            <person name="Racz N."/>
            <person name="Riley R."/>
            <person name="Savchenko A."/>
            <person name="Shiryaev A."/>
            <person name="Soop K."/>
            <person name="Spirin V."/>
            <person name="Szebenyi C."/>
            <person name="Tomsovsky M."/>
            <person name="Tulloss R.E."/>
            <person name="Uehling J."/>
            <person name="Grigoriev I.V."/>
            <person name="Vagvolgyi C."/>
            <person name="Papp T."/>
            <person name="Martin F.M."/>
            <person name="Miettinen O."/>
            <person name="Hibbett D.S."/>
            <person name="Nagy L.G."/>
        </authorList>
    </citation>
    <scope>NUCLEOTIDE SEQUENCE [LARGE SCALE GENOMIC DNA]</scope>
    <source>
        <strain evidence="2 3">CBS 309.79</strain>
    </source>
</reference>
<dbReference type="Proteomes" id="UP000305067">
    <property type="component" value="Unassembled WGS sequence"/>
</dbReference>